<keyword evidence="12" id="KW-0732">Signal</keyword>
<dbReference type="Pfam" id="PF00067">
    <property type="entry name" value="p450"/>
    <property type="match status" value="1"/>
</dbReference>
<reference evidence="14" key="2">
    <citation type="journal article" date="2007" name="PLoS Biol.">
        <title>Survey sequencing and comparative analysis of the elephant shark (Callorhinchus milii) genome.</title>
        <authorList>
            <person name="Venkatesh B."/>
            <person name="Kirkness E.F."/>
            <person name="Loh Y.H."/>
            <person name="Halpern A.L."/>
            <person name="Lee A.P."/>
            <person name="Johnson J."/>
            <person name="Dandona N."/>
            <person name="Viswanathan L.D."/>
            <person name="Tay A."/>
            <person name="Venter J.C."/>
            <person name="Strausberg R.L."/>
            <person name="Brenner S."/>
        </authorList>
    </citation>
    <scope>NUCLEOTIDE SEQUENCE [LARGE SCALE GENOMIC DNA]</scope>
</reference>
<keyword evidence="5 10" id="KW-0479">Metal-binding</keyword>
<feature type="chain" id="PRO_5021320010" evidence="12">
    <location>
        <begin position="35"/>
        <end position="518"/>
    </location>
</feature>
<evidence type="ECO:0000256" key="1">
    <source>
        <dbReference type="ARBA" id="ARBA00001971"/>
    </source>
</evidence>
<feature type="signal peptide" evidence="12">
    <location>
        <begin position="1"/>
        <end position="34"/>
    </location>
</feature>
<dbReference type="GO" id="GO:0004508">
    <property type="term" value="F:steroid 17-alpha-monooxygenase activity"/>
    <property type="evidence" value="ECO:0007669"/>
    <property type="project" value="TreeGrafter"/>
</dbReference>
<dbReference type="InParanoid" id="A0A4W3IXI2"/>
<dbReference type="PANTHER" id="PTHR24289">
    <property type="entry name" value="STEROID 17-ALPHA-HYDROXYLASE/17,20 LYASE"/>
    <property type="match status" value="1"/>
</dbReference>
<accession>A0A4W3IXI2</accession>
<dbReference type="InterPro" id="IPR036396">
    <property type="entry name" value="Cyt_P450_sf"/>
</dbReference>
<dbReference type="PANTHER" id="PTHR24289:SF16">
    <property type="entry name" value="CYTOCHROME P450 1B1"/>
    <property type="match status" value="1"/>
</dbReference>
<comment type="subcellular location">
    <subcellularLocation>
        <location evidence="2">Membrane</location>
    </subcellularLocation>
</comment>
<dbReference type="CTD" id="1545"/>
<dbReference type="Proteomes" id="UP000314986">
    <property type="component" value="Unassembled WGS sequence"/>
</dbReference>
<keyword evidence="4 10" id="KW-0349">Heme</keyword>
<dbReference type="OrthoDB" id="1055148at2759"/>
<dbReference type="SUPFAM" id="SSF48264">
    <property type="entry name" value="Cytochrome P450"/>
    <property type="match status" value="1"/>
</dbReference>
<reference evidence="14" key="3">
    <citation type="journal article" date="2014" name="Nature">
        <title>Elephant shark genome provides unique insights into gnathostome evolution.</title>
        <authorList>
            <consortium name="International Elephant Shark Genome Sequencing Consortium"/>
            <person name="Venkatesh B."/>
            <person name="Lee A.P."/>
            <person name="Ravi V."/>
            <person name="Maurya A.K."/>
            <person name="Lian M.M."/>
            <person name="Swann J.B."/>
            <person name="Ohta Y."/>
            <person name="Flajnik M.F."/>
            <person name="Sutoh Y."/>
            <person name="Kasahara M."/>
            <person name="Hoon S."/>
            <person name="Gangu V."/>
            <person name="Roy S.W."/>
            <person name="Irimia M."/>
            <person name="Korzh V."/>
            <person name="Kondrychyn I."/>
            <person name="Lim Z.W."/>
            <person name="Tay B.H."/>
            <person name="Tohari S."/>
            <person name="Kong K.W."/>
            <person name="Ho S."/>
            <person name="Lorente-Galdos B."/>
            <person name="Quilez J."/>
            <person name="Marques-Bonet T."/>
            <person name="Raney B.J."/>
            <person name="Ingham P.W."/>
            <person name="Tay A."/>
            <person name="Hillier L.W."/>
            <person name="Minx P."/>
            <person name="Boehm T."/>
            <person name="Wilson R.K."/>
            <person name="Brenner S."/>
            <person name="Warren W.C."/>
        </authorList>
    </citation>
    <scope>NUCLEOTIDE SEQUENCE [LARGE SCALE GENOMIC DNA]</scope>
</reference>
<name>A0A4W3IXI2_CALMI</name>
<reference evidence="14" key="1">
    <citation type="journal article" date="2006" name="Science">
        <title>Ancient noncoding elements conserved in the human genome.</title>
        <authorList>
            <person name="Venkatesh B."/>
            <person name="Kirkness E.F."/>
            <person name="Loh Y.H."/>
            <person name="Halpern A.L."/>
            <person name="Lee A.P."/>
            <person name="Johnson J."/>
            <person name="Dandona N."/>
            <person name="Viswanathan L.D."/>
            <person name="Tay A."/>
            <person name="Venter J.C."/>
            <person name="Strausberg R.L."/>
            <person name="Brenner S."/>
        </authorList>
    </citation>
    <scope>NUCLEOTIDE SEQUENCE [LARGE SCALE GENOMIC DNA]</scope>
</reference>
<dbReference type="InterPro" id="IPR017972">
    <property type="entry name" value="Cyt_P450_CS"/>
</dbReference>
<dbReference type="STRING" id="7868.ENSCMIP00000034217"/>
<dbReference type="KEGG" id="cmk:103178928"/>
<dbReference type="GO" id="GO:0005506">
    <property type="term" value="F:iron ion binding"/>
    <property type="evidence" value="ECO:0007669"/>
    <property type="project" value="InterPro"/>
</dbReference>
<reference evidence="13" key="5">
    <citation type="submission" date="2025-09" db="UniProtKB">
        <authorList>
            <consortium name="Ensembl"/>
        </authorList>
    </citation>
    <scope>IDENTIFICATION</scope>
</reference>
<comment type="similarity">
    <text evidence="3 11">Belongs to the cytochrome P450 family.</text>
</comment>
<evidence type="ECO:0000256" key="2">
    <source>
        <dbReference type="ARBA" id="ARBA00004370"/>
    </source>
</evidence>
<keyword evidence="6 11" id="KW-0560">Oxidoreductase</keyword>
<keyword evidence="7 10" id="KW-0408">Iron</keyword>
<evidence type="ECO:0000256" key="3">
    <source>
        <dbReference type="ARBA" id="ARBA00010617"/>
    </source>
</evidence>
<dbReference type="PRINTS" id="PR00385">
    <property type="entry name" value="P450"/>
</dbReference>
<evidence type="ECO:0000313" key="14">
    <source>
        <dbReference type="Proteomes" id="UP000314986"/>
    </source>
</evidence>
<keyword evidence="14" id="KW-1185">Reference proteome</keyword>
<dbReference type="OMA" id="QIRLGNC"/>
<dbReference type="GO" id="GO:0042448">
    <property type="term" value="P:progesterone metabolic process"/>
    <property type="evidence" value="ECO:0007669"/>
    <property type="project" value="TreeGrafter"/>
</dbReference>
<evidence type="ECO:0000256" key="7">
    <source>
        <dbReference type="ARBA" id="ARBA00023004"/>
    </source>
</evidence>
<dbReference type="InterPro" id="IPR002401">
    <property type="entry name" value="Cyt_P450_E_grp-I"/>
</dbReference>
<keyword evidence="9" id="KW-0472">Membrane</keyword>
<evidence type="ECO:0000256" key="10">
    <source>
        <dbReference type="PIRSR" id="PIRSR602401-1"/>
    </source>
</evidence>
<gene>
    <name evidence="13" type="primary">cyp1b1</name>
</gene>
<dbReference type="GO" id="GO:0042446">
    <property type="term" value="P:hormone biosynthetic process"/>
    <property type="evidence" value="ECO:0007669"/>
    <property type="project" value="TreeGrafter"/>
</dbReference>
<evidence type="ECO:0000256" key="11">
    <source>
        <dbReference type="RuleBase" id="RU000461"/>
    </source>
</evidence>
<dbReference type="GO" id="GO:0020037">
    <property type="term" value="F:heme binding"/>
    <property type="evidence" value="ECO:0007669"/>
    <property type="project" value="InterPro"/>
</dbReference>
<dbReference type="InterPro" id="IPR001128">
    <property type="entry name" value="Cyt_P450"/>
</dbReference>
<feature type="binding site" description="axial binding residue" evidence="10">
    <location>
        <position position="462"/>
    </location>
    <ligand>
        <name>heme</name>
        <dbReference type="ChEBI" id="CHEBI:30413"/>
    </ligand>
    <ligandPart>
        <name>Fe</name>
        <dbReference type="ChEBI" id="CHEBI:18248"/>
    </ligandPart>
</feature>
<protein>
    <submittedName>
        <fullName evidence="13">Cytochrome P450, family 1, subfamily B, polypeptide 1</fullName>
    </submittedName>
</protein>
<dbReference type="GeneID" id="103178928"/>
<organism evidence="13 14">
    <name type="scientific">Callorhinchus milii</name>
    <name type="common">Ghost shark</name>
    <dbReference type="NCBI Taxonomy" id="7868"/>
    <lineage>
        <taxon>Eukaryota</taxon>
        <taxon>Metazoa</taxon>
        <taxon>Chordata</taxon>
        <taxon>Craniata</taxon>
        <taxon>Vertebrata</taxon>
        <taxon>Chondrichthyes</taxon>
        <taxon>Holocephali</taxon>
        <taxon>Chimaeriformes</taxon>
        <taxon>Callorhinchidae</taxon>
        <taxon>Callorhinchus</taxon>
    </lineage>
</organism>
<dbReference type="Ensembl" id="ENSCMIT00000034733.1">
    <property type="protein sequence ID" value="ENSCMIP00000034217.1"/>
    <property type="gene ID" value="ENSCMIG00000014530.1"/>
</dbReference>
<dbReference type="GeneTree" id="ENSGT00950000183037"/>
<reference evidence="13" key="4">
    <citation type="submission" date="2025-08" db="UniProtKB">
        <authorList>
            <consortium name="Ensembl"/>
        </authorList>
    </citation>
    <scope>IDENTIFICATION</scope>
</reference>
<dbReference type="AlphaFoldDB" id="A0A4W3IXI2"/>
<dbReference type="PRINTS" id="PR00463">
    <property type="entry name" value="EP450I"/>
</dbReference>
<evidence type="ECO:0000256" key="9">
    <source>
        <dbReference type="ARBA" id="ARBA00023136"/>
    </source>
</evidence>
<proteinExistence type="inferred from homology"/>
<evidence type="ECO:0000256" key="8">
    <source>
        <dbReference type="ARBA" id="ARBA00023033"/>
    </source>
</evidence>
<dbReference type="PROSITE" id="PS00086">
    <property type="entry name" value="CYTOCHROME_P450"/>
    <property type="match status" value="1"/>
</dbReference>
<keyword evidence="8 11" id="KW-0503">Monooxygenase</keyword>
<dbReference type="FunFam" id="1.10.630.10:FF:000002">
    <property type="entry name" value="Cytochrome P450 1A1"/>
    <property type="match status" value="1"/>
</dbReference>
<dbReference type="Gene3D" id="1.10.630.10">
    <property type="entry name" value="Cytochrome P450"/>
    <property type="match status" value="1"/>
</dbReference>
<sequence length="518" mass="59202">MNAVRVLAGQFTQSMQPVLAVALVVLTLLQVCKWMQQPSEQCRRRPPGPFPWPIIGNATQIGKVPHISFSRMARRYGNVFQIKLGSRSVVVLNGEECIREALVRKAEQFSGRPDFASFNEVSGGRSLAFRSYCDRWKFHRRIAHSTVRAFSTNNPDTKKTFQRHVVGEVQQLIQLFVEKSQSAGYFNPTSNLVVAVANVMSAFCFGKRYSHDDQEFLSLLSKNDQFGKTVGAGSLVDVMPWLQYFPNPVRAVFENFKGLNRDFYTFIRDKALQHRETFRADTVRDIMDAFIQIIDYEKTVSDKGVKLEREYVDSTVTDIFGASQDTLSTALTWIILFLVWRSDVQERLQHEMDRVLGRDRIPTIDDKPHMPYLTAFLFESLRFSSFVPITIPHCTTTDTQLNGYHIAKDTVVFVNQWSVNHDPDKWLQPETFDPGRFLNENGSLNQDLLSSVMIFSLGKRRCIGDELSKMQLFLFTSILMHQCTITGNPTEELTLDFDYGLTLKPKPFSIKVTLRGAV</sequence>
<evidence type="ECO:0000313" key="13">
    <source>
        <dbReference type="Ensembl" id="ENSCMIP00000034217.1"/>
    </source>
</evidence>
<evidence type="ECO:0000256" key="12">
    <source>
        <dbReference type="SAM" id="SignalP"/>
    </source>
</evidence>
<dbReference type="GO" id="GO:0016020">
    <property type="term" value="C:membrane"/>
    <property type="evidence" value="ECO:0007669"/>
    <property type="project" value="UniProtKB-SubCell"/>
</dbReference>
<evidence type="ECO:0000256" key="6">
    <source>
        <dbReference type="ARBA" id="ARBA00023002"/>
    </source>
</evidence>
<comment type="cofactor">
    <cofactor evidence="1 10">
        <name>heme</name>
        <dbReference type="ChEBI" id="CHEBI:30413"/>
    </cofactor>
</comment>
<evidence type="ECO:0000256" key="4">
    <source>
        <dbReference type="ARBA" id="ARBA00022617"/>
    </source>
</evidence>
<evidence type="ECO:0000256" key="5">
    <source>
        <dbReference type="ARBA" id="ARBA00022723"/>
    </source>
</evidence>
<dbReference type="CDD" id="cd20675">
    <property type="entry name" value="CYP1B1-like"/>
    <property type="match status" value="1"/>
</dbReference>